<organism evidence="6 8">
    <name type="scientific">Acutalibacter muris</name>
    <dbReference type="NCBI Taxonomy" id="1796620"/>
    <lineage>
        <taxon>Bacteria</taxon>
        <taxon>Bacillati</taxon>
        <taxon>Bacillota</taxon>
        <taxon>Clostridia</taxon>
        <taxon>Eubacteriales</taxon>
        <taxon>Acutalibacteraceae</taxon>
        <taxon>Acutalibacter</taxon>
    </lineage>
</organism>
<dbReference type="InterPro" id="IPR029058">
    <property type="entry name" value="AB_hydrolase_fold"/>
</dbReference>
<dbReference type="InterPro" id="IPR013094">
    <property type="entry name" value="AB_hydrolase_3"/>
</dbReference>
<dbReference type="EMBL" id="CP065321">
    <property type="protein sequence ID" value="QQR28880.1"/>
    <property type="molecule type" value="Genomic_DNA"/>
</dbReference>
<evidence type="ECO:0000313" key="6">
    <source>
        <dbReference type="EMBL" id="QQR28880.1"/>
    </source>
</evidence>
<reference evidence="7" key="2">
    <citation type="submission" date="2017-05" db="EMBL/GenBank/DDBJ databases">
        <title>Improved OligoMM genomes.</title>
        <authorList>
            <person name="Garzetti D."/>
        </authorList>
    </citation>
    <scope>NUCLEOTIDE SEQUENCE [LARGE SCALE GENOMIC DNA]</scope>
    <source>
        <strain evidence="7">KB18</strain>
    </source>
</reference>
<name>A0A1Z2XMC1_9FIRM</name>
<dbReference type="AlphaFoldDB" id="A0A1Z2XMC1"/>
<keyword evidence="2 6" id="KW-0378">Hydrolase</keyword>
<dbReference type="InterPro" id="IPR033140">
    <property type="entry name" value="Lipase_GDXG_put_SER_AS"/>
</dbReference>
<dbReference type="PROSITE" id="PS01174">
    <property type="entry name" value="LIPASE_GDXG_SER"/>
    <property type="match status" value="1"/>
</dbReference>
<evidence type="ECO:0000256" key="1">
    <source>
        <dbReference type="ARBA" id="ARBA00010515"/>
    </source>
</evidence>
<dbReference type="InterPro" id="IPR050300">
    <property type="entry name" value="GDXG_lipolytic_enzyme"/>
</dbReference>
<protein>
    <submittedName>
        <fullName evidence="6">Alpha/beta hydrolase</fullName>
    </submittedName>
</protein>
<keyword evidence="7" id="KW-1185">Reference proteome</keyword>
<proteinExistence type="inferred from homology"/>
<reference evidence="6 8" key="3">
    <citation type="submission" date="2020-11" db="EMBL/GenBank/DDBJ databases">
        <title>Closed and high quality bacterial genomes of the OMM12 community.</title>
        <authorList>
            <person name="Marbouty M."/>
            <person name="Lamy-Besnier Q."/>
            <person name="Debarbieux L."/>
            <person name="Koszul R."/>
        </authorList>
    </citation>
    <scope>NUCLEOTIDE SEQUENCE [LARGE SCALE GENOMIC DNA]</scope>
    <source>
        <strain evidence="6 8">KB18</strain>
    </source>
</reference>
<accession>A0A1Z2XMC1</accession>
<dbReference type="SUPFAM" id="SSF53474">
    <property type="entry name" value="alpha/beta-Hydrolases"/>
    <property type="match status" value="1"/>
</dbReference>
<dbReference type="Gene3D" id="3.40.50.1820">
    <property type="entry name" value="alpha/beta hydrolase"/>
    <property type="match status" value="1"/>
</dbReference>
<comment type="similarity">
    <text evidence="1">Belongs to the 'GDXG' lipolytic enzyme family.</text>
</comment>
<feature type="active site" evidence="3">
    <location>
        <position position="148"/>
    </location>
</feature>
<evidence type="ECO:0000313" key="8">
    <source>
        <dbReference type="Proteomes" id="UP000596035"/>
    </source>
</evidence>
<feature type="domain" description="Alpha/beta hydrolase fold-3" evidence="4">
    <location>
        <begin position="76"/>
        <end position="274"/>
    </location>
</feature>
<dbReference type="KEGG" id="amur:ADH66_02290"/>
<dbReference type="EMBL" id="CP021422">
    <property type="protein sequence ID" value="ASB39588.1"/>
    <property type="molecule type" value="Genomic_DNA"/>
</dbReference>
<evidence type="ECO:0000313" key="7">
    <source>
        <dbReference type="Proteomes" id="UP000196710"/>
    </source>
</evidence>
<evidence type="ECO:0000313" key="5">
    <source>
        <dbReference type="EMBL" id="ASB39588.1"/>
    </source>
</evidence>
<dbReference type="PANTHER" id="PTHR48081:SF8">
    <property type="entry name" value="ALPHA_BETA HYDROLASE FOLD-3 DOMAIN-CONTAINING PROTEIN-RELATED"/>
    <property type="match status" value="1"/>
</dbReference>
<dbReference type="Proteomes" id="UP000196710">
    <property type="component" value="Chromosome"/>
</dbReference>
<dbReference type="Pfam" id="PF07859">
    <property type="entry name" value="Abhydrolase_3"/>
    <property type="match status" value="1"/>
</dbReference>
<evidence type="ECO:0000256" key="3">
    <source>
        <dbReference type="PROSITE-ProRule" id="PRU10038"/>
    </source>
</evidence>
<gene>
    <name evidence="5" type="ORF">ADH66_02290</name>
    <name evidence="6" type="ORF">I5Q82_12330</name>
</gene>
<dbReference type="PANTHER" id="PTHR48081">
    <property type="entry name" value="AB HYDROLASE SUPERFAMILY PROTEIN C4A8.06C"/>
    <property type="match status" value="1"/>
</dbReference>
<dbReference type="Proteomes" id="UP000596035">
    <property type="component" value="Chromosome"/>
</dbReference>
<evidence type="ECO:0000256" key="2">
    <source>
        <dbReference type="ARBA" id="ARBA00022801"/>
    </source>
</evidence>
<sequence length="300" mass="33493">MKYRNIDPELKGIAKRTPYNRAVIGCANILLPTALALTRTPSGISARSIMVQGHKGLEFRTEIFEPFGAGKNLPCLVYVHGGAFSYKASPHHKKLACIYALQANCRVYFPDYHLAPRYPYPAAYNDIISLYRYLMAEGCEKLGLAGDSAGGALAASVCNNYRREGLKRPAAQMLIYPLTDMSMQTRSMKEFTDTPLWNSKSNRRMWGYYCGPGAEERRPASPIHMVLPENIPDTYIETAEYDCLRDEGLLYGEKLKGAGAVVEINETKGTFHGYDCAVKAKITARSLQKRIGFLKKHFNA</sequence>
<reference evidence="5" key="1">
    <citation type="journal article" date="2017" name="Genome Announc.">
        <title>High-Quality Whole-Genome Sequences of the Oligo-Mouse-Microbiota Bacterial Community.</title>
        <authorList>
            <person name="Garzetti D."/>
            <person name="Brugiroux S."/>
            <person name="Bunk B."/>
            <person name="Pukall R."/>
            <person name="McCoy K.D."/>
            <person name="Macpherson A.J."/>
            <person name="Stecher B."/>
        </authorList>
    </citation>
    <scope>NUCLEOTIDE SEQUENCE</scope>
    <source>
        <strain evidence="5">KB18</strain>
    </source>
</reference>
<dbReference type="GO" id="GO:0016787">
    <property type="term" value="F:hydrolase activity"/>
    <property type="evidence" value="ECO:0007669"/>
    <property type="project" value="UniProtKB-KW"/>
</dbReference>
<dbReference type="RefSeq" id="WP_066536193.1">
    <property type="nucleotide sequence ID" value="NZ_CP021422.1"/>
</dbReference>
<evidence type="ECO:0000259" key="4">
    <source>
        <dbReference type="Pfam" id="PF07859"/>
    </source>
</evidence>